<protein>
    <submittedName>
        <fullName evidence="9">CorA-like magnesium transport protein</fullName>
    </submittedName>
</protein>
<dbReference type="InterPro" id="IPR045861">
    <property type="entry name" value="CorA_cytoplasmic_dom"/>
</dbReference>
<evidence type="ECO:0000256" key="5">
    <source>
        <dbReference type="ARBA" id="ARBA00022692"/>
    </source>
</evidence>
<keyword evidence="4" id="KW-1003">Cell membrane</keyword>
<dbReference type="Gene3D" id="1.20.58.340">
    <property type="entry name" value="Magnesium transport protein CorA, transmembrane region"/>
    <property type="match status" value="2"/>
</dbReference>
<sequence length="350" mass="39992">MNPAGFGDTAEVTDRNDRPIRTRRWTDGKLVDEGFPLSAVSDHLADADALVWVDLWNPEHADLLELAEEWNLDPYAVEDSLAQGERTKATRYATHTFLTVYATHLSPDSEDEDQAHESRLHTTRISAFVLPRGVVTVRRGSPFDIDEVVRRWDENSDLLQYGPGALVHGLLDTVVDGQFETIQELDDAAEDLEDCLFEDQASTRYIQRRVYRLRKELVQLRRVVLPMREIINAVMRTRAENNRHPELDSSYNDLYDHVMRAAEWTESLREMVNTVFETNLSLQDARLNIVMKKLTGWAAIIAVPTAVTGWYGMNVPYPGFGEWWGMLTGVAIITVSAIALYVLFKKRDWL</sequence>
<keyword evidence="6 8" id="KW-1133">Transmembrane helix</keyword>
<feature type="transmembrane region" description="Helical" evidence="8">
    <location>
        <begin position="294"/>
        <end position="311"/>
    </location>
</feature>
<evidence type="ECO:0000256" key="8">
    <source>
        <dbReference type="SAM" id="Phobius"/>
    </source>
</evidence>
<feature type="transmembrane region" description="Helical" evidence="8">
    <location>
        <begin position="323"/>
        <end position="344"/>
    </location>
</feature>
<dbReference type="Gene3D" id="3.30.460.20">
    <property type="entry name" value="CorA soluble domain-like"/>
    <property type="match status" value="1"/>
</dbReference>
<dbReference type="GO" id="GO:0005886">
    <property type="term" value="C:plasma membrane"/>
    <property type="evidence" value="ECO:0007669"/>
    <property type="project" value="UniProtKB-SubCell"/>
</dbReference>
<evidence type="ECO:0000256" key="1">
    <source>
        <dbReference type="ARBA" id="ARBA00004651"/>
    </source>
</evidence>
<keyword evidence="7 8" id="KW-0472">Membrane</keyword>
<reference evidence="9 10" key="1">
    <citation type="submission" date="2018-06" db="EMBL/GenBank/DDBJ databases">
        <authorList>
            <consortium name="Pathogen Informatics"/>
            <person name="Doyle S."/>
        </authorList>
    </citation>
    <scope>NUCLEOTIDE SEQUENCE [LARGE SCALE GENOMIC DNA]</scope>
    <source>
        <strain evidence="9 10">NCTC13296</strain>
    </source>
</reference>
<evidence type="ECO:0000313" key="9">
    <source>
        <dbReference type="EMBL" id="SUE17027.1"/>
    </source>
</evidence>
<evidence type="ECO:0000256" key="2">
    <source>
        <dbReference type="ARBA" id="ARBA00009765"/>
    </source>
</evidence>
<dbReference type="AlphaFoldDB" id="A0A379M3Z6"/>
<dbReference type="CDD" id="cd12822">
    <property type="entry name" value="TmCorA-like"/>
    <property type="match status" value="1"/>
</dbReference>
<dbReference type="EMBL" id="UGVI01000001">
    <property type="protein sequence ID" value="SUE17027.1"/>
    <property type="molecule type" value="Genomic_DNA"/>
</dbReference>
<evidence type="ECO:0000313" key="10">
    <source>
        <dbReference type="Proteomes" id="UP000254569"/>
    </source>
</evidence>
<dbReference type="PANTHER" id="PTHR46494">
    <property type="entry name" value="CORA FAMILY METAL ION TRANSPORTER (EUROFUNG)"/>
    <property type="match status" value="1"/>
</dbReference>
<keyword evidence="10" id="KW-1185">Reference proteome</keyword>
<dbReference type="SUPFAM" id="SSF144083">
    <property type="entry name" value="Magnesium transport protein CorA, transmembrane region"/>
    <property type="match status" value="1"/>
</dbReference>
<dbReference type="GO" id="GO:0015095">
    <property type="term" value="F:magnesium ion transmembrane transporter activity"/>
    <property type="evidence" value="ECO:0007669"/>
    <property type="project" value="TreeGrafter"/>
</dbReference>
<evidence type="ECO:0000256" key="4">
    <source>
        <dbReference type="ARBA" id="ARBA00022475"/>
    </source>
</evidence>
<evidence type="ECO:0000256" key="3">
    <source>
        <dbReference type="ARBA" id="ARBA00022448"/>
    </source>
</evidence>
<dbReference type="SUPFAM" id="SSF143865">
    <property type="entry name" value="CorA soluble domain-like"/>
    <property type="match status" value="1"/>
</dbReference>
<organism evidence="9 10">
    <name type="scientific">Rhodococcus gordoniae</name>
    <dbReference type="NCBI Taxonomy" id="223392"/>
    <lineage>
        <taxon>Bacteria</taxon>
        <taxon>Bacillati</taxon>
        <taxon>Actinomycetota</taxon>
        <taxon>Actinomycetes</taxon>
        <taxon>Mycobacteriales</taxon>
        <taxon>Nocardiaceae</taxon>
        <taxon>Rhodococcus</taxon>
    </lineage>
</organism>
<dbReference type="PANTHER" id="PTHR46494:SF1">
    <property type="entry name" value="CORA FAMILY METAL ION TRANSPORTER (EUROFUNG)"/>
    <property type="match status" value="1"/>
</dbReference>
<proteinExistence type="inferred from homology"/>
<accession>A0A379M3Z6</accession>
<keyword evidence="3" id="KW-0813">Transport</keyword>
<dbReference type="GO" id="GO:0000287">
    <property type="term" value="F:magnesium ion binding"/>
    <property type="evidence" value="ECO:0007669"/>
    <property type="project" value="TreeGrafter"/>
</dbReference>
<dbReference type="Pfam" id="PF01544">
    <property type="entry name" value="CorA"/>
    <property type="match status" value="1"/>
</dbReference>
<keyword evidence="5 8" id="KW-0812">Transmembrane</keyword>
<name>A0A379M3Z6_9NOCA</name>
<dbReference type="InterPro" id="IPR002523">
    <property type="entry name" value="MgTranspt_CorA/ZnTranspt_ZntB"/>
</dbReference>
<dbReference type="GO" id="GO:0015087">
    <property type="term" value="F:cobalt ion transmembrane transporter activity"/>
    <property type="evidence" value="ECO:0007669"/>
    <property type="project" value="TreeGrafter"/>
</dbReference>
<dbReference type="InterPro" id="IPR045863">
    <property type="entry name" value="CorA_TM1_TM2"/>
</dbReference>
<dbReference type="GO" id="GO:0050897">
    <property type="term" value="F:cobalt ion binding"/>
    <property type="evidence" value="ECO:0007669"/>
    <property type="project" value="TreeGrafter"/>
</dbReference>
<dbReference type="Proteomes" id="UP000254569">
    <property type="component" value="Unassembled WGS sequence"/>
</dbReference>
<gene>
    <name evidence="9" type="primary">corA_1</name>
    <name evidence="9" type="ORF">NCTC13296_03926</name>
</gene>
<evidence type="ECO:0000256" key="7">
    <source>
        <dbReference type="ARBA" id="ARBA00023136"/>
    </source>
</evidence>
<evidence type="ECO:0000256" key="6">
    <source>
        <dbReference type="ARBA" id="ARBA00022989"/>
    </source>
</evidence>
<comment type="subcellular location">
    <subcellularLocation>
        <location evidence="1">Cell membrane</location>
        <topology evidence="1">Multi-pass membrane protein</topology>
    </subcellularLocation>
</comment>
<comment type="similarity">
    <text evidence="2">Belongs to the CorA metal ion transporter (MIT) (TC 1.A.35) family.</text>
</comment>